<organism evidence="1 2">
    <name type="scientific">Pontibacillus marinus BH030004 = DSM 16465</name>
    <dbReference type="NCBI Taxonomy" id="1385511"/>
    <lineage>
        <taxon>Bacteria</taxon>
        <taxon>Bacillati</taxon>
        <taxon>Bacillota</taxon>
        <taxon>Bacilli</taxon>
        <taxon>Bacillales</taxon>
        <taxon>Bacillaceae</taxon>
        <taxon>Pontibacillus</taxon>
    </lineage>
</organism>
<name>A0A0A5GCU8_9BACI</name>
<dbReference type="Pfam" id="PF09932">
    <property type="entry name" value="DUF2164"/>
    <property type="match status" value="1"/>
</dbReference>
<dbReference type="EMBL" id="AVPF01000011">
    <property type="protein sequence ID" value="KGX89864.1"/>
    <property type="molecule type" value="Genomic_DNA"/>
</dbReference>
<dbReference type="AlphaFoldDB" id="A0A0A5GCU8"/>
<keyword evidence="2" id="KW-1185">Reference proteome</keyword>
<accession>A0A0A5GCU8</accession>
<comment type="caution">
    <text evidence="1">The sequence shown here is derived from an EMBL/GenBank/DDBJ whole genome shotgun (WGS) entry which is preliminary data.</text>
</comment>
<evidence type="ECO:0000313" key="2">
    <source>
        <dbReference type="Proteomes" id="UP000030403"/>
    </source>
</evidence>
<gene>
    <name evidence="1" type="ORF">N783_03130</name>
</gene>
<sequence length="85" mass="10147">MDIKISKDDKEQIIAQIQAYFEMERGEELGMIGAEQFYHYFVKEIGPYIYNQGVRDAKKMVDEKMMNIDEDITSLEKTIYVQRER</sequence>
<evidence type="ECO:0008006" key="3">
    <source>
        <dbReference type="Google" id="ProtNLM"/>
    </source>
</evidence>
<reference evidence="1 2" key="1">
    <citation type="submission" date="2013-08" db="EMBL/GenBank/DDBJ databases">
        <authorList>
            <person name="Huang J."/>
            <person name="Wang G."/>
        </authorList>
    </citation>
    <scope>NUCLEOTIDE SEQUENCE [LARGE SCALE GENOMIC DNA]</scope>
    <source>
        <strain evidence="1 2">BH030004</strain>
    </source>
</reference>
<protein>
    <recommendedName>
        <fullName evidence="3">DUF2164 domain-containing protein</fullName>
    </recommendedName>
</protein>
<dbReference type="Proteomes" id="UP000030403">
    <property type="component" value="Unassembled WGS sequence"/>
</dbReference>
<dbReference type="OrthoDB" id="573733at2"/>
<dbReference type="STRING" id="1385511.GCA_000425225_02770"/>
<dbReference type="RefSeq" id="WP_036842026.1">
    <property type="nucleotide sequence ID" value="NZ_AULJ01000034.1"/>
</dbReference>
<dbReference type="InterPro" id="IPR018680">
    <property type="entry name" value="DUF2164"/>
</dbReference>
<proteinExistence type="predicted"/>
<dbReference type="eggNOG" id="COG5460">
    <property type="taxonomic scope" value="Bacteria"/>
</dbReference>
<evidence type="ECO:0000313" key="1">
    <source>
        <dbReference type="EMBL" id="KGX89864.1"/>
    </source>
</evidence>